<comment type="subcellular location">
    <subcellularLocation>
        <location evidence="1 10">Cell membrane</location>
        <topology evidence="1 10">Multi-pass membrane protein</topology>
    </subcellularLocation>
</comment>
<dbReference type="GO" id="GO:0005549">
    <property type="term" value="F:odorant binding"/>
    <property type="evidence" value="ECO:0007669"/>
    <property type="project" value="InterPro"/>
</dbReference>
<dbReference type="RefSeq" id="XP_005184787.1">
    <property type="nucleotide sequence ID" value="XM_005184730.1"/>
</dbReference>
<proteinExistence type="inferred from homology"/>
<feature type="transmembrane region" description="Helical" evidence="10">
    <location>
        <begin position="46"/>
        <end position="70"/>
    </location>
</feature>
<evidence type="ECO:0000313" key="11">
    <source>
        <dbReference type="EnsemblMetazoa" id="MDOA006361-PA"/>
    </source>
</evidence>
<dbReference type="GO" id="GO:0007165">
    <property type="term" value="P:signal transduction"/>
    <property type="evidence" value="ECO:0007669"/>
    <property type="project" value="UniProtKB-KW"/>
</dbReference>
<dbReference type="eggNOG" id="ENOG502RTKY">
    <property type="taxonomic scope" value="Eukaryota"/>
</dbReference>
<keyword evidence="9 10" id="KW-0807">Transducer</keyword>
<comment type="similarity">
    <text evidence="10">Belongs to the insect chemoreceptor superfamily. Heteromeric odorant receptor channel (TC 1.A.69) family.</text>
</comment>
<keyword evidence="4 10" id="KW-0812">Transmembrane</keyword>
<feature type="transmembrane region" description="Helical" evidence="10">
    <location>
        <begin position="82"/>
        <end position="100"/>
    </location>
</feature>
<evidence type="ECO:0000256" key="8">
    <source>
        <dbReference type="ARBA" id="ARBA00023170"/>
    </source>
</evidence>
<keyword evidence="6 10" id="KW-1133">Transmembrane helix</keyword>
<dbReference type="GO" id="GO:0004984">
    <property type="term" value="F:olfactory receptor activity"/>
    <property type="evidence" value="ECO:0007669"/>
    <property type="project" value="InterPro"/>
</dbReference>
<dbReference type="GO" id="GO:0005886">
    <property type="term" value="C:plasma membrane"/>
    <property type="evidence" value="ECO:0007669"/>
    <property type="project" value="UniProtKB-SubCell"/>
</dbReference>
<dbReference type="VEuPathDB" id="VectorBase:MDOMA2_009221"/>
<keyword evidence="2" id="KW-1003">Cell membrane</keyword>
<evidence type="ECO:0000313" key="13">
    <source>
        <dbReference type="RefSeq" id="XP_005184787.1"/>
    </source>
</evidence>
<organism evidence="11">
    <name type="scientific">Musca domestica</name>
    <name type="common">House fly</name>
    <dbReference type="NCBI Taxonomy" id="7370"/>
    <lineage>
        <taxon>Eukaryota</taxon>
        <taxon>Metazoa</taxon>
        <taxon>Ecdysozoa</taxon>
        <taxon>Arthropoda</taxon>
        <taxon>Hexapoda</taxon>
        <taxon>Insecta</taxon>
        <taxon>Pterygota</taxon>
        <taxon>Neoptera</taxon>
        <taxon>Endopterygota</taxon>
        <taxon>Diptera</taxon>
        <taxon>Brachycera</taxon>
        <taxon>Muscomorpha</taxon>
        <taxon>Muscoidea</taxon>
        <taxon>Muscidae</taxon>
        <taxon>Musca</taxon>
    </lineage>
</organism>
<evidence type="ECO:0000256" key="9">
    <source>
        <dbReference type="ARBA" id="ARBA00023224"/>
    </source>
</evidence>
<evidence type="ECO:0000256" key="7">
    <source>
        <dbReference type="ARBA" id="ARBA00023136"/>
    </source>
</evidence>
<evidence type="ECO:0000256" key="3">
    <source>
        <dbReference type="ARBA" id="ARBA00022606"/>
    </source>
</evidence>
<keyword evidence="5 10" id="KW-0552">Olfaction</keyword>
<evidence type="ECO:0000256" key="2">
    <source>
        <dbReference type="ARBA" id="ARBA00022475"/>
    </source>
</evidence>
<dbReference type="PANTHER" id="PTHR21137">
    <property type="entry name" value="ODORANT RECEPTOR"/>
    <property type="match status" value="1"/>
</dbReference>
<dbReference type="STRING" id="7370.A0A1I8MM17"/>
<dbReference type="PANTHER" id="PTHR21137:SF35">
    <property type="entry name" value="ODORANT RECEPTOR 19A-RELATED"/>
    <property type="match status" value="1"/>
</dbReference>
<evidence type="ECO:0000256" key="10">
    <source>
        <dbReference type="RuleBase" id="RU351113"/>
    </source>
</evidence>
<evidence type="ECO:0000313" key="12">
    <source>
        <dbReference type="Proteomes" id="UP001652621"/>
    </source>
</evidence>
<gene>
    <name evidence="11" type="primary">101901802</name>
    <name evidence="13" type="synonym">LOC101901802</name>
</gene>
<dbReference type="InterPro" id="IPR004117">
    <property type="entry name" value="7tm6_olfct_rcpt"/>
</dbReference>
<evidence type="ECO:0000256" key="1">
    <source>
        <dbReference type="ARBA" id="ARBA00004651"/>
    </source>
</evidence>
<reference evidence="11" key="1">
    <citation type="submission" date="2020-05" db="UniProtKB">
        <authorList>
            <consortium name="EnsemblMetazoa"/>
        </authorList>
    </citation>
    <scope>IDENTIFICATION</scope>
    <source>
        <strain evidence="11">Aabys</strain>
    </source>
</reference>
<accession>A0A1I8MM17</accession>
<comment type="caution">
    <text evidence="10">Lacks conserved residue(s) required for the propagation of feature annotation.</text>
</comment>
<feature type="transmembrane region" description="Helical" evidence="10">
    <location>
        <begin position="304"/>
        <end position="325"/>
    </location>
</feature>
<dbReference type="EnsemblMetazoa" id="MDOA006361-RA">
    <property type="protein sequence ID" value="MDOA006361-PA"/>
    <property type="gene ID" value="MDOA006361"/>
</dbReference>
<dbReference type="VEuPathDB" id="VectorBase:MDOA006361"/>
<evidence type="ECO:0000256" key="4">
    <source>
        <dbReference type="ARBA" id="ARBA00022692"/>
    </source>
</evidence>
<evidence type="ECO:0000256" key="5">
    <source>
        <dbReference type="ARBA" id="ARBA00022725"/>
    </source>
</evidence>
<keyword evidence="8 10" id="KW-0675">Receptor</keyword>
<keyword evidence="12" id="KW-1185">Reference proteome</keyword>
<sequence length="398" mass="46177">MAPSMEINSNEFFKINRTCWKLLGLGMLMVEGHKTNGQRKMSTNLYMVWAIVINLMATCCFPIHLFLGIFESENKTSFFDSISITITSIGASTKLLIIAIKMKKILEMQSLLRTLDARITHHEEVRHFRQDIRSRIMNIQRLYFVVYCGVGISVLGAFLFSKEQRLFYSGWFPFDWRSSLGNYAAAISYQCIPIFFQMMQTFCNDSFSPIALCVLSAHIELLYMRVVRIGQDKNGKMRETTTLQEDEEELNRCVLDQMNLYELYNTMQNIISWAMFIQFFVSVVNNCVAIVALLFFVTDVFERIYYVIYILAMGIQLFPTCYYGSDFVLLFEKLHYAVFSCNWIGQSKSFKRHMMIFTERSLRETVALAGGIFPIHLDTFFGTCKATYSLFAVVMTMK</sequence>
<feature type="transmembrane region" description="Helical" evidence="10">
    <location>
        <begin position="270"/>
        <end position="297"/>
    </location>
</feature>
<dbReference type="OrthoDB" id="7548151at2759"/>
<feature type="transmembrane region" description="Helical" evidence="10">
    <location>
        <begin position="142"/>
        <end position="160"/>
    </location>
</feature>
<dbReference type="Pfam" id="PF02949">
    <property type="entry name" value="7tm_6"/>
    <property type="match status" value="1"/>
</dbReference>
<dbReference type="AlphaFoldDB" id="A0A1I8MM17"/>
<dbReference type="KEGG" id="mde:101901802"/>
<reference evidence="13" key="2">
    <citation type="submission" date="2025-04" db="UniProtKB">
        <authorList>
            <consortium name="RefSeq"/>
        </authorList>
    </citation>
    <scope>IDENTIFICATION</scope>
    <source>
        <strain evidence="13">Aabys</strain>
    </source>
</reference>
<keyword evidence="3 10" id="KW-0716">Sensory transduction</keyword>
<name>A0A1I8MM17_MUSDO</name>
<keyword evidence="7 10" id="KW-0472">Membrane</keyword>
<evidence type="ECO:0000256" key="6">
    <source>
        <dbReference type="ARBA" id="ARBA00022989"/>
    </source>
</evidence>
<dbReference type="Proteomes" id="UP001652621">
    <property type="component" value="Unplaced"/>
</dbReference>
<protein>
    <recommendedName>
        <fullName evidence="10">Odorant receptor</fullName>
    </recommendedName>
</protein>